<keyword evidence="2 10" id="KW-0436">Ligase</keyword>
<comment type="subcellular location">
    <subcellularLocation>
        <location evidence="10 11">Cytoplasm</location>
    </subcellularLocation>
</comment>
<dbReference type="SUPFAM" id="SSF63418">
    <property type="entry name" value="MurE/MurF N-terminal domain"/>
    <property type="match status" value="1"/>
</dbReference>
<dbReference type="GO" id="GO:0009252">
    <property type="term" value="P:peptidoglycan biosynthetic process"/>
    <property type="evidence" value="ECO:0007669"/>
    <property type="project" value="UniProtKB-UniRule"/>
</dbReference>
<dbReference type="UniPathway" id="UPA00219"/>
<evidence type="ECO:0000256" key="2">
    <source>
        <dbReference type="ARBA" id="ARBA00022598"/>
    </source>
</evidence>
<accession>A0A8J6NF85</accession>
<evidence type="ECO:0000256" key="5">
    <source>
        <dbReference type="ARBA" id="ARBA00022840"/>
    </source>
</evidence>
<protein>
    <recommendedName>
        <fullName evidence="10 11">UDP-N-acetylmuramoyl-tripeptide--D-alanyl-D-alanine ligase</fullName>
        <ecNumber evidence="10 11">6.3.2.10</ecNumber>
    </recommendedName>
    <alternativeName>
        <fullName evidence="10">D-alanyl-D-alanine-adding enzyme</fullName>
    </alternativeName>
</protein>
<dbReference type="EC" id="6.3.2.10" evidence="10 11"/>
<gene>
    <name evidence="10" type="primary">murF</name>
    <name evidence="15" type="ORF">H8E41_12050</name>
</gene>
<dbReference type="Pfam" id="PF02875">
    <property type="entry name" value="Mur_ligase_C"/>
    <property type="match status" value="1"/>
</dbReference>
<dbReference type="InterPro" id="IPR004101">
    <property type="entry name" value="Mur_ligase_C"/>
</dbReference>
<dbReference type="Gene3D" id="3.40.1390.10">
    <property type="entry name" value="MurE/MurF, N-terminal domain"/>
    <property type="match status" value="1"/>
</dbReference>
<comment type="function">
    <text evidence="10 11">Involved in cell wall formation. Catalyzes the final step in the synthesis of UDP-N-acetylmuramoyl-pentapeptide, the precursor of murein.</text>
</comment>
<dbReference type="GO" id="GO:0005524">
    <property type="term" value="F:ATP binding"/>
    <property type="evidence" value="ECO:0007669"/>
    <property type="project" value="UniProtKB-UniRule"/>
</dbReference>
<keyword evidence="1 10" id="KW-0963">Cytoplasm</keyword>
<evidence type="ECO:0000256" key="1">
    <source>
        <dbReference type="ARBA" id="ARBA00022490"/>
    </source>
</evidence>
<evidence type="ECO:0000256" key="3">
    <source>
        <dbReference type="ARBA" id="ARBA00022618"/>
    </source>
</evidence>
<dbReference type="InterPro" id="IPR036615">
    <property type="entry name" value="Mur_ligase_C_dom_sf"/>
</dbReference>
<name>A0A8J6NF85_9BACT</name>
<evidence type="ECO:0000313" key="16">
    <source>
        <dbReference type="Proteomes" id="UP000614424"/>
    </source>
</evidence>
<feature type="binding site" evidence="10">
    <location>
        <begin position="143"/>
        <end position="149"/>
    </location>
    <ligand>
        <name>ATP</name>
        <dbReference type="ChEBI" id="CHEBI:30616"/>
    </ligand>
</feature>
<evidence type="ECO:0000256" key="9">
    <source>
        <dbReference type="ARBA" id="ARBA00023316"/>
    </source>
</evidence>
<comment type="similarity">
    <text evidence="10">Belongs to the MurCDEF family. MurF subfamily.</text>
</comment>
<keyword evidence="5 10" id="KW-0067">ATP-binding</keyword>
<keyword evidence="6 10" id="KW-0133">Cell shape</keyword>
<dbReference type="Proteomes" id="UP000614424">
    <property type="component" value="Unassembled WGS sequence"/>
</dbReference>
<dbReference type="NCBIfam" id="TIGR01143">
    <property type="entry name" value="murF"/>
    <property type="match status" value="1"/>
</dbReference>
<dbReference type="AlphaFoldDB" id="A0A8J6NF85"/>
<proteinExistence type="inferred from homology"/>
<evidence type="ECO:0000313" key="15">
    <source>
        <dbReference type="EMBL" id="MBC8318627.1"/>
    </source>
</evidence>
<reference evidence="15 16" key="1">
    <citation type="submission" date="2020-08" db="EMBL/GenBank/DDBJ databases">
        <title>Bridging the membrane lipid divide: bacteria of the FCB group superphylum have the potential to synthesize archaeal ether lipids.</title>
        <authorList>
            <person name="Villanueva L."/>
            <person name="Von Meijenfeldt F.A.B."/>
            <person name="Westbye A.B."/>
            <person name="Yadav S."/>
            <person name="Hopmans E.C."/>
            <person name="Dutilh B.E."/>
            <person name="Sinninghe Damste J.S."/>
        </authorList>
    </citation>
    <scope>NUCLEOTIDE SEQUENCE [LARGE SCALE GENOMIC DNA]</scope>
    <source>
        <strain evidence="15">NIOZ-UU47</strain>
    </source>
</reference>
<dbReference type="InterPro" id="IPR051046">
    <property type="entry name" value="MurCDEF_CellWall_CoF430Synth"/>
</dbReference>
<organism evidence="15 16">
    <name type="scientific">Candidatus Desulfobia pelagia</name>
    <dbReference type="NCBI Taxonomy" id="2841692"/>
    <lineage>
        <taxon>Bacteria</taxon>
        <taxon>Pseudomonadati</taxon>
        <taxon>Thermodesulfobacteriota</taxon>
        <taxon>Desulfobulbia</taxon>
        <taxon>Desulfobulbales</taxon>
        <taxon>Desulfobulbaceae</taxon>
        <taxon>Candidatus Desulfobia</taxon>
    </lineage>
</organism>
<dbReference type="GO" id="GO:0071555">
    <property type="term" value="P:cell wall organization"/>
    <property type="evidence" value="ECO:0007669"/>
    <property type="project" value="UniProtKB-KW"/>
</dbReference>
<dbReference type="Gene3D" id="3.90.190.20">
    <property type="entry name" value="Mur ligase, C-terminal domain"/>
    <property type="match status" value="1"/>
</dbReference>
<dbReference type="InterPro" id="IPR036565">
    <property type="entry name" value="Mur-like_cat_sf"/>
</dbReference>
<evidence type="ECO:0000256" key="7">
    <source>
        <dbReference type="ARBA" id="ARBA00022984"/>
    </source>
</evidence>
<feature type="domain" description="Mur ligase central" evidence="14">
    <location>
        <begin position="141"/>
        <end position="327"/>
    </location>
</feature>
<evidence type="ECO:0000256" key="6">
    <source>
        <dbReference type="ARBA" id="ARBA00022960"/>
    </source>
</evidence>
<feature type="domain" description="Mur ligase C-terminal" evidence="13">
    <location>
        <begin position="354"/>
        <end position="481"/>
    </location>
</feature>
<dbReference type="GO" id="GO:0047480">
    <property type="term" value="F:UDP-N-acetylmuramoyl-tripeptide-D-alanyl-D-alanine ligase activity"/>
    <property type="evidence" value="ECO:0007669"/>
    <property type="project" value="UniProtKB-UniRule"/>
</dbReference>
<dbReference type="PANTHER" id="PTHR43024">
    <property type="entry name" value="UDP-N-ACETYLMURAMOYL-TRIPEPTIDE--D-ALANYL-D-ALANINE LIGASE"/>
    <property type="match status" value="1"/>
</dbReference>
<sequence>MELAAALKDGCSQPARRQNAVALNNGVSMDKKVSWTVSQVLLATNGRFVSGETETAFRAISTDTRTLKPGDLFVALSGDRFDGQHFLEEAVKKGAAGLVVSVIPKKKMPVAVVEVPDTLKALGDLAAYRRRLMGNLLVIAITGSSGKTTVKEMCAVILAQKFAILKTEGNLNNLIGMPLSLLPVENKHDIAILEMGMNRPGEIARMTAIANPDIACIVNVQDAHLAGLDSIEGVARAKGELFERGKSWARFCVNIDDKRVKKLAAERSQKQISFGKNRNADVRATHVRNEGEFGMAFTLHINHKKERIHIRSLGEHNVTNALAAAAMSYAAGADFDTIVKGLEKFEPYDKRLKIEKIAGLRVVNDCYNANPSSMCAALKTVQAMNKGNKAVAVLGDMLELGDSSVKAHRQLGETVAITGFNSLFVVGEFSRKVVEGALDARMTINQARQVNSNDEVIDALVEMVHLGELNEGDWILVKGSRGMRMETVIEGLKKQLEMES</sequence>
<dbReference type="GO" id="GO:0008360">
    <property type="term" value="P:regulation of cell shape"/>
    <property type="evidence" value="ECO:0007669"/>
    <property type="project" value="UniProtKB-KW"/>
</dbReference>
<keyword evidence="4 10" id="KW-0547">Nucleotide-binding</keyword>
<keyword evidence="8 10" id="KW-0131">Cell cycle</keyword>
<evidence type="ECO:0000256" key="11">
    <source>
        <dbReference type="RuleBase" id="RU004136"/>
    </source>
</evidence>
<dbReference type="PANTHER" id="PTHR43024:SF1">
    <property type="entry name" value="UDP-N-ACETYLMURAMOYL-TRIPEPTIDE--D-ALANYL-D-ALANINE LIGASE"/>
    <property type="match status" value="1"/>
</dbReference>
<dbReference type="Pfam" id="PF08245">
    <property type="entry name" value="Mur_ligase_M"/>
    <property type="match status" value="1"/>
</dbReference>
<dbReference type="GO" id="GO:0051301">
    <property type="term" value="P:cell division"/>
    <property type="evidence" value="ECO:0007669"/>
    <property type="project" value="UniProtKB-KW"/>
</dbReference>
<dbReference type="SUPFAM" id="SSF53623">
    <property type="entry name" value="MurD-like peptide ligases, catalytic domain"/>
    <property type="match status" value="1"/>
</dbReference>
<dbReference type="GO" id="GO:0005737">
    <property type="term" value="C:cytoplasm"/>
    <property type="evidence" value="ECO:0007669"/>
    <property type="project" value="UniProtKB-SubCell"/>
</dbReference>
<comment type="pathway">
    <text evidence="10 11">Cell wall biogenesis; peptidoglycan biosynthesis.</text>
</comment>
<dbReference type="InterPro" id="IPR013221">
    <property type="entry name" value="Mur_ligase_cen"/>
</dbReference>
<dbReference type="HAMAP" id="MF_02019">
    <property type="entry name" value="MurF"/>
    <property type="match status" value="1"/>
</dbReference>
<evidence type="ECO:0000259" key="12">
    <source>
        <dbReference type="Pfam" id="PF01225"/>
    </source>
</evidence>
<feature type="domain" description="Mur ligase N-terminal catalytic" evidence="12">
    <location>
        <begin position="59"/>
        <end position="129"/>
    </location>
</feature>
<evidence type="ECO:0000256" key="4">
    <source>
        <dbReference type="ARBA" id="ARBA00022741"/>
    </source>
</evidence>
<dbReference type="InterPro" id="IPR000713">
    <property type="entry name" value="Mur_ligase_N"/>
</dbReference>
<dbReference type="InterPro" id="IPR005863">
    <property type="entry name" value="UDP-N-AcMur_synth"/>
</dbReference>
<dbReference type="EMBL" id="JACNJZ010000171">
    <property type="protein sequence ID" value="MBC8318627.1"/>
    <property type="molecule type" value="Genomic_DNA"/>
</dbReference>
<keyword evidence="9 10" id="KW-0961">Cell wall biogenesis/degradation</keyword>
<dbReference type="Pfam" id="PF01225">
    <property type="entry name" value="Mur_ligase"/>
    <property type="match status" value="1"/>
</dbReference>
<dbReference type="SUPFAM" id="SSF53244">
    <property type="entry name" value="MurD-like peptide ligases, peptide-binding domain"/>
    <property type="match status" value="1"/>
</dbReference>
<evidence type="ECO:0000259" key="14">
    <source>
        <dbReference type="Pfam" id="PF08245"/>
    </source>
</evidence>
<comment type="catalytic activity">
    <reaction evidence="10 11">
        <text>D-alanyl-D-alanine + UDP-N-acetyl-alpha-D-muramoyl-L-alanyl-gamma-D-glutamyl-meso-2,6-diaminopimelate + ATP = UDP-N-acetyl-alpha-D-muramoyl-L-alanyl-gamma-D-glutamyl-meso-2,6-diaminopimeloyl-D-alanyl-D-alanine + ADP + phosphate + H(+)</text>
        <dbReference type="Rhea" id="RHEA:28374"/>
        <dbReference type="ChEBI" id="CHEBI:15378"/>
        <dbReference type="ChEBI" id="CHEBI:30616"/>
        <dbReference type="ChEBI" id="CHEBI:43474"/>
        <dbReference type="ChEBI" id="CHEBI:57822"/>
        <dbReference type="ChEBI" id="CHEBI:61386"/>
        <dbReference type="ChEBI" id="CHEBI:83905"/>
        <dbReference type="ChEBI" id="CHEBI:456216"/>
        <dbReference type="EC" id="6.3.2.10"/>
    </reaction>
</comment>
<evidence type="ECO:0000256" key="10">
    <source>
        <dbReference type="HAMAP-Rule" id="MF_02019"/>
    </source>
</evidence>
<evidence type="ECO:0000259" key="13">
    <source>
        <dbReference type="Pfam" id="PF02875"/>
    </source>
</evidence>
<evidence type="ECO:0000256" key="8">
    <source>
        <dbReference type="ARBA" id="ARBA00023306"/>
    </source>
</evidence>
<dbReference type="Gene3D" id="3.40.1190.10">
    <property type="entry name" value="Mur-like, catalytic domain"/>
    <property type="match status" value="1"/>
</dbReference>
<dbReference type="InterPro" id="IPR035911">
    <property type="entry name" value="MurE/MurF_N"/>
</dbReference>
<keyword evidence="3 10" id="KW-0132">Cell division</keyword>
<comment type="caution">
    <text evidence="15">The sequence shown here is derived from an EMBL/GenBank/DDBJ whole genome shotgun (WGS) entry which is preliminary data.</text>
</comment>
<keyword evidence="7 10" id="KW-0573">Peptidoglycan synthesis</keyword>